<name>X1LU49_9ZZZZ</name>
<sequence length="51" mass="5497">MKLGKKEVKGLFATVSGIGTTTSDIIYFWAKKIPQLGVITTKSIGKEPKEG</sequence>
<reference evidence="1" key="1">
    <citation type="journal article" date="2014" name="Front. Microbiol.">
        <title>High frequency of phylogenetically diverse reductive dehalogenase-homologous genes in deep subseafloor sedimentary metagenomes.</title>
        <authorList>
            <person name="Kawai M."/>
            <person name="Futagami T."/>
            <person name="Toyoda A."/>
            <person name="Takaki Y."/>
            <person name="Nishi S."/>
            <person name="Hori S."/>
            <person name="Arai W."/>
            <person name="Tsubouchi T."/>
            <person name="Morono Y."/>
            <person name="Uchiyama I."/>
            <person name="Ito T."/>
            <person name="Fujiyama A."/>
            <person name="Inagaki F."/>
            <person name="Takami H."/>
        </authorList>
    </citation>
    <scope>NUCLEOTIDE SEQUENCE</scope>
    <source>
        <strain evidence="1">Expedition CK06-06</strain>
    </source>
</reference>
<dbReference type="EMBL" id="BARV01007538">
    <property type="protein sequence ID" value="GAI09336.1"/>
    <property type="molecule type" value="Genomic_DNA"/>
</dbReference>
<organism evidence="1">
    <name type="scientific">marine sediment metagenome</name>
    <dbReference type="NCBI Taxonomy" id="412755"/>
    <lineage>
        <taxon>unclassified sequences</taxon>
        <taxon>metagenomes</taxon>
        <taxon>ecological metagenomes</taxon>
    </lineage>
</organism>
<proteinExistence type="predicted"/>
<protein>
    <submittedName>
        <fullName evidence="1">Uncharacterized protein</fullName>
    </submittedName>
</protein>
<gene>
    <name evidence="1" type="ORF">S06H3_15326</name>
</gene>
<evidence type="ECO:0000313" key="1">
    <source>
        <dbReference type="EMBL" id="GAI09336.1"/>
    </source>
</evidence>
<feature type="non-terminal residue" evidence="1">
    <location>
        <position position="51"/>
    </location>
</feature>
<dbReference type="AlphaFoldDB" id="X1LU49"/>
<comment type="caution">
    <text evidence="1">The sequence shown here is derived from an EMBL/GenBank/DDBJ whole genome shotgun (WGS) entry which is preliminary data.</text>
</comment>
<accession>X1LU49</accession>